<feature type="transmembrane region" description="Helical" evidence="1">
    <location>
        <begin position="80"/>
        <end position="100"/>
    </location>
</feature>
<feature type="transmembrane region" description="Helical" evidence="1">
    <location>
        <begin position="327"/>
        <end position="349"/>
    </location>
</feature>
<feature type="transmembrane region" description="Helical" evidence="1">
    <location>
        <begin position="112"/>
        <end position="132"/>
    </location>
</feature>
<evidence type="ECO:0000313" key="3">
    <source>
        <dbReference type="Proteomes" id="UP000002173"/>
    </source>
</evidence>
<feature type="transmembrane region" description="Helical" evidence="1">
    <location>
        <begin position="179"/>
        <end position="203"/>
    </location>
</feature>
<dbReference type="KEGG" id="bbo:BBOV_III001190"/>
<feature type="transmembrane region" description="Helical" evidence="1">
    <location>
        <begin position="144"/>
        <end position="167"/>
    </location>
</feature>
<dbReference type="EMBL" id="AAXT01000001">
    <property type="protein sequence ID" value="EDO07686.1"/>
    <property type="molecule type" value="Genomic_DNA"/>
</dbReference>
<reference evidence="2 3" key="1">
    <citation type="journal article" date="2007" name="PLoS Pathog.">
        <title>Genome sequence of Babesia bovis and comparative analysis of apicomplexan hemoprotozoa.</title>
        <authorList>
            <person name="Brayton K.A."/>
            <person name="Lau A.O.T."/>
            <person name="Herndon D.R."/>
            <person name="Hannick L."/>
            <person name="Kappmeyer L.S."/>
            <person name="Berens S.J."/>
            <person name="Bidwell S.L."/>
            <person name="Brown W.C."/>
            <person name="Crabtree J."/>
            <person name="Fadrosh D."/>
            <person name="Feldblum T."/>
            <person name="Forberger H.A."/>
            <person name="Haas B.J."/>
            <person name="Howell J.M."/>
            <person name="Khouri H."/>
            <person name="Koo H."/>
            <person name="Mann D.J."/>
            <person name="Norimine J."/>
            <person name="Paulsen I.T."/>
            <person name="Radune D."/>
            <person name="Ren Q."/>
            <person name="Smith R.K. Jr."/>
            <person name="Suarez C.E."/>
            <person name="White O."/>
            <person name="Wortman J.R."/>
            <person name="Knowles D.P. Jr."/>
            <person name="McElwain T.F."/>
            <person name="Nene V.M."/>
        </authorList>
    </citation>
    <scope>NUCLEOTIDE SEQUENCE [LARGE SCALE GENOMIC DNA]</scope>
    <source>
        <strain evidence="2">T2Bo</strain>
    </source>
</reference>
<name>A7AMA2_BABBO</name>
<evidence type="ECO:0000313" key="2">
    <source>
        <dbReference type="EMBL" id="EDO07686.1"/>
    </source>
</evidence>
<gene>
    <name evidence="2" type="ORF">BBOV_III001190</name>
</gene>
<feature type="transmembrane region" description="Helical" evidence="1">
    <location>
        <begin position="402"/>
        <end position="432"/>
    </location>
</feature>
<feature type="transmembrane region" description="Helical" evidence="1">
    <location>
        <begin position="452"/>
        <end position="471"/>
    </location>
</feature>
<evidence type="ECO:0000256" key="1">
    <source>
        <dbReference type="SAM" id="Phobius"/>
    </source>
</evidence>
<feature type="transmembrane region" description="Helical" evidence="1">
    <location>
        <begin position="285"/>
        <end position="306"/>
    </location>
</feature>
<dbReference type="GeneID" id="5479499"/>
<proteinExistence type="predicted"/>
<feature type="transmembrane region" description="Helical" evidence="1">
    <location>
        <begin position="257"/>
        <end position="279"/>
    </location>
</feature>
<reference evidence="3" key="2">
    <citation type="journal article" date="2020" name="Data Brief">
        <title>Transcriptome dataset of Babesia bovis life stages within vertebrate and invertebrate hosts.</title>
        <authorList>
            <person name="Ueti M.W."/>
            <person name="Johnson W.C."/>
            <person name="Kappmeyer L.S."/>
            <person name="Herndon D.R."/>
            <person name="Mousel M.R."/>
            <person name="Reif K.E."/>
            <person name="Taus N.S."/>
            <person name="Ifeonu O.O."/>
            <person name="Silva J.C."/>
            <person name="Suarez C.E."/>
            <person name="Brayton K.A."/>
        </authorList>
    </citation>
    <scope>NUCLEOTIDE SEQUENCE [LARGE SCALE GENOMIC DNA]</scope>
</reference>
<comment type="caution">
    <text evidence="2">The sequence shown here is derived from an EMBL/GenBank/DDBJ whole genome shotgun (WGS) entry which is preliminary data.</text>
</comment>
<dbReference type="Proteomes" id="UP000002173">
    <property type="component" value="Unassembled WGS sequence"/>
</dbReference>
<keyword evidence="3" id="KW-1185">Reference proteome</keyword>
<dbReference type="AlphaFoldDB" id="A7AMA2"/>
<dbReference type="VEuPathDB" id="PiroplasmaDB:BBOV_III001190"/>
<feature type="transmembrane region" description="Helical" evidence="1">
    <location>
        <begin position="223"/>
        <end position="245"/>
    </location>
</feature>
<keyword evidence="1" id="KW-1133">Transmembrane helix</keyword>
<keyword evidence="1" id="KW-0472">Membrane</keyword>
<keyword evidence="1" id="KW-0812">Transmembrane</keyword>
<dbReference type="InParanoid" id="A7AMA2"/>
<sequence length="504" mass="55214">MEMTTETPVPLSTLGKATTVSACEQDGFYLCPSTAIFFGLIILCLGSCVALLINGVAWTARQYKPDGSFQNGDLDPSFNVISLGILLCYILIHVFGYKCGLISASLSQCQKGFIACAGIVVFCSFLNVFVVGWTEGVDIKFRGSAVFCFTSIQALAMIGFIIASFKLHCFGGCYTRSKIVFYIVGILNILYGALFILECLVFYDNDKKMLSILHDNKIVGWTHYKTVAPVAYVLQVALCLCAYQVSICHIRFTPVDVAFLCIGGLMVGTLVAVTFSAYGKEVHEYVVYPLMALHVIISVGLLMLTHQNRPLAQFEGGELLGGSSWDVLYVVITVESLVCIAGSVSTIFAKYENKPPTPPVQPQIERVGASKQLLGLHIYVTFQLLVLTKLKKPFNKYYTADYLSAIILALILVILLVGTAVGCGWAKLGSIIKDSGPSGSYLTYKPPDVKDYVPFAVYLLVVIAAFLTFGYKCNILEVWGDWISDKAGTYYKENPKLKRTTDKP</sequence>
<feature type="transmembrane region" description="Helical" evidence="1">
    <location>
        <begin position="35"/>
        <end position="60"/>
    </location>
</feature>
<accession>A7AMA2</accession>
<organism evidence="2 3">
    <name type="scientific">Babesia bovis</name>
    <dbReference type="NCBI Taxonomy" id="5865"/>
    <lineage>
        <taxon>Eukaryota</taxon>
        <taxon>Sar</taxon>
        <taxon>Alveolata</taxon>
        <taxon>Apicomplexa</taxon>
        <taxon>Aconoidasida</taxon>
        <taxon>Piroplasmida</taxon>
        <taxon>Babesiidae</taxon>
        <taxon>Babesia</taxon>
    </lineage>
</organism>
<protein>
    <submittedName>
        <fullName evidence="2">Uncharacterized protein</fullName>
    </submittedName>
</protein>
<reference evidence="3" key="3">
    <citation type="journal article" date="2021" name="Int. J. Parasitol.">
        <title>Comparative analysis of gene expression between Babesia bovis blood stages and kinetes allowed by improved genome annotation.</title>
        <authorList>
            <person name="Ueti M.W."/>
            <person name="Johnson W.C."/>
            <person name="Kappmeyer L.S."/>
            <person name="Herndon D.R."/>
            <person name="Mousel M.R."/>
            <person name="Reif K.E."/>
            <person name="Taus N.S."/>
            <person name="Ifeonu O.O."/>
            <person name="Silva J.C."/>
            <person name="Suarez C.E."/>
            <person name="Brayton K.A."/>
        </authorList>
    </citation>
    <scope>NUCLEOTIDE SEQUENCE [LARGE SCALE GENOMIC DNA]</scope>
</reference>
<dbReference type="RefSeq" id="XP_001611254.1">
    <property type="nucleotide sequence ID" value="XM_001611204.1"/>
</dbReference>